<dbReference type="Proteomes" id="UP000232221">
    <property type="component" value="Chromosome"/>
</dbReference>
<evidence type="ECO:0000313" key="2">
    <source>
        <dbReference type="EMBL" id="ATZ20743.1"/>
    </source>
</evidence>
<dbReference type="OrthoDB" id="390375at2"/>
<dbReference type="KEGG" id="mcol:MCOLE_v1c02290"/>
<dbReference type="AlphaFoldDB" id="A0A2K8P4U3"/>
<sequence length="76" mass="8731">MDRQQTIGLIILLIGLAFFIVFGLAALFYKRTIKKSDEFLTEKKHIGMWEFTKTNFTLFLSLFGLVLAITGLIFLI</sequence>
<dbReference type="EMBL" id="CP024968">
    <property type="protein sequence ID" value="ATZ20743.1"/>
    <property type="molecule type" value="Genomic_DNA"/>
</dbReference>
<gene>
    <name evidence="2" type="ORF">MCOLE_v1c02290</name>
</gene>
<protein>
    <submittedName>
        <fullName evidence="2">Uncharacterized protein</fullName>
    </submittedName>
</protein>
<keyword evidence="3" id="KW-1185">Reference proteome</keyword>
<evidence type="ECO:0000256" key="1">
    <source>
        <dbReference type="SAM" id="Phobius"/>
    </source>
</evidence>
<dbReference type="RefSeq" id="WP_100670726.1">
    <property type="nucleotide sequence ID" value="NZ_CP024968.1"/>
</dbReference>
<reference evidence="2 3" key="1">
    <citation type="submission" date="2017-11" db="EMBL/GenBank/DDBJ databases">
        <title>Genome sequence of Mesoplasma coleopterae BARC 779 (ATCC 49583).</title>
        <authorList>
            <person name="Lo W.-S."/>
            <person name="Kuo C.-H."/>
        </authorList>
    </citation>
    <scope>NUCLEOTIDE SEQUENCE [LARGE SCALE GENOMIC DNA]</scope>
    <source>
        <strain evidence="2 3">BARC 779</strain>
    </source>
</reference>
<feature type="transmembrane region" description="Helical" evidence="1">
    <location>
        <begin position="56"/>
        <end position="75"/>
    </location>
</feature>
<evidence type="ECO:0000313" key="3">
    <source>
        <dbReference type="Proteomes" id="UP000232221"/>
    </source>
</evidence>
<feature type="transmembrane region" description="Helical" evidence="1">
    <location>
        <begin position="7"/>
        <end position="29"/>
    </location>
</feature>
<organism evidence="2 3">
    <name type="scientific">Mesoplasma coleopterae</name>
    <dbReference type="NCBI Taxonomy" id="324078"/>
    <lineage>
        <taxon>Bacteria</taxon>
        <taxon>Bacillati</taxon>
        <taxon>Mycoplasmatota</taxon>
        <taxon>Mollicutes</taxon>
        <taxon>Entomoplasmatales</taxon>
        <taxon>Entomoplasmataceae</taxon>
        <taxon>Mesoplasma</taxon>
    </lineage>
</organism>
<keyword evidence="1" id="KW-1133">Transmembrane helix</keyword>
<name>A0A2K8P4U3_9MOLU</name>
<keyword evidence="1" id="KW-0812">Transmembrane</keyword>
<accession>A0A2K8P4U3</accession>
<keyword evidence="1" id="KW-0472">Membrane</keyword>
<proteinExistence type="predicted"/>